<proteinExistence type="predicted"/>
<dbReference type="CDD" id="cd07379">
    <property type="entry name" value="MPP_239FB"/>
    <property type="match status" value="1"/>
</dbReference>
<dbReference type="SUPFAM" id="SSF56300">
    <property type="entry name" value="Metallo-dependent phosphatases"/>
    <property type="match status" value="1"/>
</dbReference>
<dbReference type="PANTHER" id="PTHR12905:SF0">
    <property type="entry name" value="CALCINEURIN-LIKE PHOSPHOESTERASE DOMAIN-CONTAINING PROTEIN"/>
    <property type="match status" value="1"/>
</dbReference>
<dbReference type="InterPro" id="IPR004843">
    <property type="entry name" value="Calcineurin-like_PHP"/>
</dbReference>
<evidence type="ECO:0000313" key="2">
    <source>
        <dbReference type="EMBL" id="QJW96479.1"/>
    </source>
</evidence>
<dbReference type="RefSeq" id="WP_171472050.1">
    <property type="nucleotide sequence ID" value="NZ_CP053452.2"/>
</dbReference>
<sequence length="202" mass="22173">MRIVCVSDTHGYHERTDVPDGDVLVHAGDICRHGSLADVEDFNRWLGALPHRHKVVICGNHDGCFQETPAEARARLTNAIYLEDSACEIEGLTFYGSPWTPLFCDWAFMLSDAELAAKWSRIPSGVDVLVTHGPPHGIRDMTNRDEAAGSLSLLQRVLEVKPRLHVFGHIHEAAGRTDYDGTIFLNASTRMGSGGGVVVELD</sequence>
<gene>
    <name evidence="2" type="ORF">FTUN_4036</name>
</gene>
<name>A0A6M5YRA2_9BACT</name>
<organism evidence="2 3">
    <name type="scientific">Frigoriglobus tundricola</name>
    <dbReference type="NCBI Taxonomy" id="2774151"/>
    <lineage>
        <taxon>Bacteria</taxon>
        <taxon>Pseudomonadati</taxon>
        <taxon>Planctomycetota</taxon>
        <taxon>Planctomycetia</taxon>
        <taxon>Gemmatales</taxon>
        <taxon>Gemmataceae</taxon>
        <taxon>Frigoriglobus</taxon>
    </lineage>
</organism>
<accession>A0A6M5YRA2</accession>
<evidence type="ECO:0000313" key="3">
    <source>
        <dbReference type="Proteomes" id="UP000503447"/>
    </source>
</evidence>
<dbReference type="InterPro" id="IPR029052">
    <property type="entry name" value="Metallo-depent_PP-like"/>
</dbReference>
<dbReference type="InterPro" id="IPR051693">
    <property type="entry name" value="UPF0046_metallophosphoest"/>
</dbReference>
<dbReference type="GO" id="GO:0016787">
    <property type="term" value="F:hydrolase activity"/>
    <property type="evidence" value="ECO:0007669"/>
    <property type="project" value="InterPro"/>
</dbReference>
<dbReference type="PANTHER" id="PTHR12905">
    <property type="entry name" value="METALLOPHOSPHOESTERASE"/>
    <property type="match status" value="1"/>
</dbReference>
<dbReference type="AlphaFoldDB" id="A0A6M5YRA2"/>
<dbReference type="KEGG" id="ftj:FTUN_4036"/>
<feature type="domain" description="Calcineurin-like phosphoesterase" evidence="1">
    <location>
        <begin position="1"/>
        <end position="172"/>
    </location>
</feature>
<keyword evidence="3" id="KW-1185">Reference proteome</keyword>
<dbReference type="EMBL" id="CP053452">
    <property type="protein sequence ID" value="QJW96479.1"/>
    <property type="molecule type" value="Genomic_DNA"/>
</dbReference>
<dbReference type="Proteomes" id="UP000503447">
    <property type="component" value="Chromosome"/>
</dbReference>
<protein>
    <recommendedName>
        <fullName evidence="1">Calcineurin-like phosphoesterase domain-containing protein</fullName>
    </recommendedName>
</protein>
<reference evidence="3" key="1">
    <citation type="submission" date="2020-05" db="EMBL/GenBank/DDBJ databases">
        <title>Frigoriglobus tundricola gen. nov., sp. nov., a psychrotolerant cellulolytic planctomycete of the family Gemmataceae with two divergent copies of 16S rRNA gene.</title>
        <authorList>
            <person name="Kulichevskaya I.S."/>
            <person name="Ivanova A.A."/>
            <person name="Naumoff D.G."/>
            <person name="Beletsky A.V."/>
            <person name="Rijpstra W.I.C."/>
            <person name="Sinninghe Damste J.S."/>
            <person name="Mardanov A.V."/>
            <person name="Ravin N.V."/>
            <person name="Dedysh S.N."/>
        </authorList>
    </citation>
    <scope>NUCLEOTIDE SEQUENCE [LARGE SCALE GENOMIC DNA]</scope>
    <source>
        <strain evidence="3">PL17</strain>
    </source>
</reference>
<evidence type="ECO:0000259" key="1">
    <source>
        <dbReference type="Pfam" id="PF00149"/>
    </source>
</evidence>
<dbReference type="Pfam" id="PF00149">
    <property type="entry name" value="Metallophos"/>
    <property type="match status" value="1"/>
</dbReference>
<dbReference type="Gene3D" id="3.60.21.10">
    <property type="match status" value="1"/>
</dbReference>